<dbReference type="InterPro" id="IPR036291">
    <property type="entry name" value="NAD(P)-bd_dom_sf"/>
</dbReference>
<dbReference type="GO" id="GO:0005739">
    <property type="term" value="C:mitochondrion"/>
    <property type="evidence" value="ECO:0007669"/>
    <property type="project" value="TreeGrafter"/>
</dbReference>
<keyword evidence="4" id="KW-1185">Reference proteome</keyword>
<sequence>MMLIKPQYIARHALGSTRHFTTSRPSPAKQKVVVFGGNGFLGKYVARGFIQDADTTVQLVGRTKNDALRHLGNQILPSVSVDILDRQAIMEATQEANVVVNLVGIMHEKKPKYTFDNVQHLGARNIALAAKEAGARLVHVSAIGANPDSTIPYAKSKGLGEIAVHDTLPESVILRPSLVFGPEDDFFNRFSKLAKILPFVPVFGGGKTKFQPVYVWDVAKAVVKCATDKSVSGRIVELGGPKVYTYREMMQLCLDQAGTKRPILSLPWAVGMVQGFFLEKLPLNLFTLTQDQVRLLRHDNIVSGTELSLTDLGIKATPAERILYTYLRAHGLTSKNKRTHRMIQPSIEDELRQIQEIRKQTPPNLEKELEHMMNPRPRKRV</sequence>
<gene>
    <name evidence="3" type="ORF">K493DRAFT_277503</name>
</gene>
<dbReference type="PANTHER" id="PTHR12126:SF11">
    <property type="entry name" value="NADH DEHYDROGENASE [UBIQUINONE] 1 ALPHA SUBCOMPLEX SUBUNIT 9, MITOCHONDRIAL"/>
    <property type="match status" value="1"/>
</dbReference>
<evidence type="ECO:0000313" key="3">
    <source>
        <dbReference type="EMBL" id="ORY02094.1"/>
    </source>
</evidence>
<dbReference type="OrthoDB" id="275457at2759"/>
<protein>
    <submittedName>
        <fullName evidence="3">NAD(P)-binding protein</fullName>
    </submittedName>
</protein>
<feature type="region of interest" description="Disordered" evidence="1">
    <location>
        <begin position="358"/>
        <end position="381"/>
    </location>
</feature>
<evidence type="ECO:0000256" key="1">
    <source>
        <dbReference type="SAM" id="MobiDB-lite"/>
    </source>
</evidence>
<feature type="compositionally biased region" description="Basic and acidic residues" evidence="1">
    <location>
        <begin position="358"/>
        <end position="373"/>
    </location>
</feature>
<dbReference type="Pfam" id="PF01370">
    <property type="entry name" value="Epimerase"/>
    <property type="match status" value="1"/>
</dbReference>
<evidence type="ECO:0000313" key="4">
    <source>
        <dbReference type="Proteomes" id="UP000193498"/>
    </source>
</evidence>
<dbReference type="InterPro" id="IPR051207">
    <property type="entry name" value="ComplexI_NDUFA9_subunit"/>
</dbReference>
<dbReference type="InterPro" id="IPR001509">
    <property type="entry name" value="Epimerase_deHydtase"/>
</dbReference>
<reference evidence="3 4" key="1">
    <citation type="submission" date="2016-07" db="EMBL/GenBank/DDBJ databases">
        <title>Pervasive Adenine N6-methylation of Active Genes in Fungi.</title>
        <authorList>
            <consortium name="DOE Joint Genome Institute"/>
            <person name="Mondo S.J."/>
            <person name="Dannebaum R.O."/>
            <person name="Kuo R.C."/>
            <person name="Labutti K."/>
            <person name="Haridas S."/>
            <person name="Kuo A."/>
            <person name="Salamov A."/>
            <person name="Ahrendt S.R."/>
            <person name="Lipzen A."/>
            <person name="Sullivan W."/>
            <person name="Andreopoulos W.B."/>
            <person name="Clum A."/>
            <person name="Lindquist E."/>
            <person name="Daum C."/>
            <person name="Ramamoorthy G.K."/>
            <person name="Gryganskyi A."/>
            <person name="Culley D."/>
            <person name="Magnuson J.K."/>
            <person name="James T.Y."/>
            <person name="O'Malley M.A."/>
            <person name="Stajich J.E."/>
            <person name="Spatafora J.W."/>
            <person name="Visel A."/>
            <person name="Grigoriev I.V."/>
        </authorList>
    </citation>
    <scope>NUCLEOTIDE SEQUENCE [LARGE SCALE GENOMIC DNA]</scope>
    <source>
        <strain evidence="3 4">CBS 931.73</strain>
    </source>
</reference>
<dbReference type="CDD" id="cd05271">
    <property type="entry name" value="NDUFA9_like_SDR_a"/>
    <property type="match status" value="1"/>
</dbReference>
<accession>A0A1Y1YW76</accession>
<name>A0A1Y1YW76_9FUNG</name>
<comment type="caution">
    <text evidence="3">The sequence shown here is derived from an EMBL/GenBank/DDBJ whole genome shotgun (WGS) entry which is preliminary data.</text>
</comment>
<dbReference type="EMBL" id="MCFE01000061">
    <property type="protein sequence ID" value="ORY02094.1"/>
    <property type="molecule type" value="Genomic_DNA"/>
</dbReference>
<dbReference type="STRING" id="1314790.A0A1Y1YW76"/>
<dbReference type="Proteomes" id="UP000193498">
    <property type="component" value="Unassembled WGS sequence"/>
</dbReference>
<dbReference type="GO" id="GO:0044877">
    <property type="term" value="F:protein-containing complex binding"/>
    <property type="evidence" value="ECO:0007669"/>
    <property type="project" value="TreeGrafter"/>
</dbReference>
<dbReference type="AlphaFoldDB" id="A0A1Y1YW76"/>
<dbReference type="PANTHER" id="PTHR12126">
    <property type="entry name" value="NADH-UBIQUINONE OXIDOREDUCTASE 39 KDA SUBUNIT-RELATED"/>
    <property type="match status" value="1"/>
</dbReference>
<dbReference type="Gene3D" id="3.40.50.720">
    <property type="entry name" value="NAD(P)-binding Rossmann-like Domain"/>
    <property type="match status" value="1"/>
</dbReference>
<organism evidence="3 4">
    <name type="scientific">Basidiobolus meristosporus CBS 931.73</name>
    <dbReference type="NCBI Taxonomy" id="1314790"/>
    <lineage>
        <taxon>Eukaryota</taxon>
        <taxon>Fungi</taxon>
        <taxon>Fungi incertae sedis</taxon>
        <taxon>Zoopagomycota</taxon>
        <taxon>Entomophthoromycotina</taxon>
        <taxon>Basidiobolomycetes</taxon>
        <taxon>Basidiobolales</taxon>
        <taxon>Basidiobolaceae</taxon>
        <taxon>Basidiobolus</taxon>
    </lineage>
</organism>
<evidence type="ECO:0000259" key="2">
    <source>
        <dbReference type="Pfam" id="PF01370"/>
    </source>
</evidence>
<proteinExistence type="predicted"/>
<dbReference type="SUPFAM" id="SSF51735">
    <property type="entry name" value="NAD(P)-binding Rossmann-fold domains"/>
    <property type="match status" value="1"/>
</dbReference>
<feature type="domain" description="NAD-dependent epimerase/dehydratase" evidence="2">
    <location>
        <begin position="32"/>
        <end position="239"/>
    </location>
</feature>
<dbReference type="InParanoid" id="A0A1Y1YW76"/>